<evidence type="ECO:0000313" key="2">
    <source>
        <dbReference type="Proteomes" id="UP001234178"/>
    </source>
</evidence>
<gene>
    <name evidence="1" type="ORF">OUZ56_033556</name>
</gene>
<reference evidence="1 2" key="1">
    <citation type="journal article" date="2023" name="Nucleic Acids Res.">
        <title>The hologenome of Daphnia magna reveals possible DNA methylation and microbiome-mediated evolution of the host genome.</title>
        <authorList>
            <person name="Chaturvedi A."/>
            <person name="Li X."/>
            <person name="Dhandapani V."/>
            <person name="Marshall H."/>
            <person name="Kissane S."/>
            <person name="Cuenca-Cambronero M."/>
            <person name="Asole G."/>
            <person name="Calvet F."/>
            <person name="Ruiz-Romero M."/>
            <person name="Marangio P."/>
            <person name="Guigo R."/>
            <person name="Rago D."/>
            <person name="Mirbahai L."/>
            <person name="Eastwood N."/>
            <person name="Colbourne J.K."/>
            <person name="Zhou J."/>
            <person name="Mallon E."/>
            <person name="Orsini L."/>
        </authorList>
    </citation>
    <scope>NUCLEOTIDE SEQUENCE [LARGE SCALE GENOMIC DNA]</scope>
    <source>
        <strain evidence="1">LRV0_1</strain>
    </source>
</reference>
<proteinExistence type="predicted"/>
<dbReference type="Proteomes" id="UP001234178">
    <property type="component" value="Unassembled WGS sequence"/>
</dbReference>
<evidence type="ECO:0000313" key="1">
    <source>
        <dbReference type="EMBL" id="KAK4045694.1"/>
    </source>
</evidence>
<accession>A0ABR0BAT3</accession>
<sequence length="205" mass="23055">MADKVLRSVQFLRFTCKVTGKWADSKSLKMALELYMHLYCLFSLETDSNTAQPLSLTAPFCGSQITPFDNTISSAMPNLDFNTRSMNDKGNDNINRCGVLLFLFGDRLVPDSSSQLECFTPPLFHWPPLPLHLLRILTWLVAEDVQVSYLILYDLQGFIVDNLSVSDPPKKDLKHCSQNLDESHLLESNGPAPPTPFLQICILTC</sequence>
<dbReference type="EMBL" id="JAOYFB010000054">
    <property type="protein sequence ID" value="KAK4045694.1"/>
    <property type="molecule type" value="Genomic_DNA"/>
</dbReference>
<protein>
    <submittedName>
        <fullName evidence="1">Uncharacterized protein</fullName>
    </submittedName>
</protein>
<comment type="caution">
    <text evidence="1">The sequence shown here is derived from an EMBL/GenBank/DDBJ whole genome shotgun (WGS) entry which is preliminary data.</text>
</comment>
<keyword evidence="2" id="KW-1185">Reference proteome</keyword>
<name>A0ABR0BAT3_9CRUS</name>
<organism evidence="1 2">
    <name type="scientific">Daphnia magna</name>
    <dbReference type="NCBI Taxonomy" id="35525"/>
    <lineage>
        <taxon>Eukaryota</taxon>
        <taxon>Metazoa</taxon>
        <taxon>Ecdysozoa</taxon>
        <taxon>Arthropoda</taxon>
        <taxon>Crustacea</taxon>
        <taxon>Branchiopoda</taxon>
        <taxon>Diplostraca</taxon>
        <taxon>Cladocera</taxon>
        <taxon>Anomopoda</taxon>
        <taxon>Daphniidae</taxon>
        <taxon>Daphnia</taxon>
    </lineage>
</organism>